<feature type="region of interest" description="Disordered" evidence="1">
    <location>
        <begin position="14"/>
        <end position="182"/>
    </location>
</feature>
<dbReference type="GeneID" id="109248306"/>
<dbReference type="AlphaFoldDB" id="A0A9W2UMT7"/>
<proteinExistence type="predicted"/>
<dbReference type="Proteomes" id="UP001165780">
    <property type="component" value="Unplaced"/>
</dbReference>
<gene>
    <name evidence="3" type="primary">GPM6B</name>
</gene>
<protein>
    <submittedName>
        <fullName evidence="3">Neuronal membrane glycoprotein M6-b isoform X6</fullName>
    </submittedName>
</protein>
<organism evidence="2 3">
    <name type="scientific">Panthera pardus</name>
    <name type="common">Leopard</name>
    <name type="synonym">Felis pardus</name>
    <dbReference type="NCBI Taxonomy" id="9691"/>
    <lineage>
        <taxon>Eukaryota</taxon>
        <taxon>Metazoa</taxon>
        <taxon>Chordata</taxon>
        <taxon>Craniata</taxon>
        <taxon>Vertebrata</taxon>
        <taxon>Euteleostomi</taxon>
        <taxon>Mammalia</taxon>
        <taxon>Eutheria</taxon>
        <taxon>Laurasiatheria</taxon>
        <taxon>Carnivora</taxon>
        <taxon>Feliformia</taxon>
        <taxon>Felidae</taxon>
        <taxon>Pantherinae</taxon>
        <taxon>Panthera</taxon>
    </lineage>
</organism>
<evidence type="ECO:0000256" key="1">
    <source>
        <dbReference type="SAM" id="MobiDB-lite"/>
    </source>
</evidence>
<accession>A0A9W2UMT7</accession>
<dbReference type="RefSeq" id="XP_053747802.1">
    <property type="nucleotide sequence ID" value="XM_053891827.1"/>
</dbReference>
<feature type="compositionally biased region" description="Pro residues" evidence="1">
    <location>
        <begin position="48"/>
        <end position="63"/>
    </location>
</feature>
<feature type="compositionally biased region" description="Low complexity" evidence="1">
    <location>
        <begin position="164"/>
        <end position="178"/>
    </location>
</feature>
<evidence type="ECO:0000313" key="2">
    <source>
        <dbReference type="Proteomes" id="UP001165780"/>
    </source>
</evidence>
<dbReference type="CTD" id="2824"/>
<sequence>MGAVRCQTLAVLGSVSPASVSSSAQWVKARTAKPLPAVNSSVPGSGSAPPPPLPRYPLPPPPWLLGSPRHLRARSGVPEEASSRAGRPGAPAAGFGPSLRAHKAPGADVRAPLGTAGPQCRRSRAALPPRPRSQQRAASRRPSSAAARPEPGPRTCPPDLQTCAAGSARPRGARAPPASLQPWKPPGWPLECFFQLAGASGSACAFAPNDVSVVAAVTGRPLPRLL</sequence>
<feature type="compositionally biased region" description="Low complexity" evidence="1">
    <location>
        <begin position="83"/>
        <end position="98"/>
    </location>
</feature>
<feature type="compositionally biased region" description="Low complexity" evidence="1">
    <location>
        <begin position="14"/>
        <end position="24"/>
    </location>
</feature>
<feature type="compositionally biased region" description="Low complexity" evidence="1">
    <location>
        <begin position="132"/>
        <end position="149"/>
    </location>
</feature>
<evidence type="ECO:0000313" key="3">
    <source>
        <dbReference type="RefSeq" id="XP_053747802.1"/>
    </source>
</evidence>
<reference evidence="3" key="1">
    <citation type="submission" date="2025-08" db="UniProtKB">
        <authorList>
            <consortium name="RefSeq"/>
        </authorList>
    </citation>
    <scope>IDENTIFICATION</scope>
    <source>
        <tissue evidence="3">Whole blood</tissue>
    </source>
</reference>
<name>A0A9W2UMT7_PANPR</name>
<keyword evidence="2" id="KW-1185">Reference proteome</keyword>